<dbReference type="Proteomes" id="UP000004828">
    <property type="component" value="Unassembled WGS sequence"/>
</dbReference>
<keyword evidence="4" id="KW-0378">Hydrolase</keyword>
<reference evidence="4 6" key="2">
    <citation type="submission" date="2018-09" db="EMBL/GenBank/DDBJ databases">
        <authorList>
            <person name="Petit M.-A."/>
            <person name="Lossouarn J."/>
        </authorList>
    </citation>
    <scope>NUCLEOTIDE SEQUENCE [LARGE SCALE GENOMIC DNA]</scope>
    <source>
        <strain evidence="4 6">L1-82</strain>
    </source>
</reference>
<feature type="transmembrane region" description="Helical" evidence="2">
    <location>
        <begin position="56"/>
        <end position="77"/>
    </location>
</feature>
<keyword evidence="2" id="KW-0472">Membrane</keyword>
<evidence type="ECO:0000256" key="2">
    <source>
        <dbReference type="SAM" id="Phobius"/>
    </source>
</evidence>
<dbReference type="Proteomes" id="UP000294398">
    <property type="component" value="Chromosome"/>
</dbReference>
<dbReference type="AlphaFoldDB" id="C7G6P4"/>
<keyword evidence="6" id="KW-1185">Reference proteome</keyword>
<evidence type="ECO:0000313" key="6">
    <source>
        <dbReference type="Proteomes" id="UP000294398"/>
    </source>
</evidence>
<accession>C7G6P4</accession>
<keyword evidence="2" id="KW-1133">Transmembrane helix</keyword>
<reference evidence="3 5" key="1">
    <citation type="submission" date="2009-08" db="EMBL/GenBank/DDBJ databases">
        <authorList>
            <person name="Weinstock G."/>
            <person name="Sodergren E."/>
            <person name="Clifton S."/>
            <person name="Fulton L."/>
            <person name="Fulton B."/>
            <person name="Courtney L."/>
            <person name="Fronick C."/>
            <person name="Harrison M."/>
            <person name="Strong C."/>
            <person name="Farmer C."/>
            <person name="Delahaunty K."/>
            <person name="Markovic C."/>
            <person name="Hall O."/>
            <person name="Minx P."/>
            <person name="Tomlinson C."/>
            <person name="Mitreva M."/>
            <person name="Nelson J."/>
            <person name="Hou S."/>
            <person name="Wollam A."/>
            <person name="Pepin K.H."/>
            <person name="Johnson M."/>
            <person name="Bhonagiri V."/>
            <person name="Nash W.E."/>
            <person name="Warren W."/>
            <person name="Chinwalla A."/>
            <person name="Mardis E.R."/>
            <person name="Wilson R.K."/>
        </authorList>
    </citation>
    <scope>NUCLEOTIDE SEQUENCE [LARGE SCALE GENOMIC DNA]</scope>
    <source>
        <strain evidence="3 5">L1-82</strain>
    </source>
</reference>
<proteinExistence type="predicted"/>
<evidence type="ECO:0000313" key="3">
    <source>
        <dbReference type="EMBL" id="EEV02506.1"/>
    </source>
</evidence>
<evidence type="ECO:0000256" key="1">
    <source>
        <dbReference type="SAM" id="MobiDB-lite"/>
    </source>
</evidence>
<dbReference type="GO" id="GO:0016787">
    <property type="term" value="F:hydrolase activity"/>
    <property type="evidence" value="ECO:0007669"/>
    <property type="project" value="UniProtKB-KW"/>
</dbReference>
<dbReference type="HOGENOM" id="CLU_1154643_0_0_9"/>
<dbReference type="EMBL" id="ABYJ02000028">
    <property type="protein sequence ID" value="EEV02506.1"/>
    <property type="molecule type" value="Genomic_DNA"/>
</dbReference>
<dbReference type="EMBL" id="LR027880">
    <property type="protein sequence ID" value="VCV21153.1"/>
    <property type="molecule type" value="Genomic_DNA"/>
</dbReference>
<organism evidence="3 5">
    <name type="scientific">Roseburia intestinalis L1-82</name>
    <dbReference type="NCBI Taxonomy" id="536231"/>
    <lineage>
        <taxon>Bacteria</taxon>
        <taxon>Bacillati</taxon>
        <taxon>Bacillota</taxon>
        <taxon>Clostridia</taxon>
        <taxon>Lachnospirales</taxon>
        <taxon>Lachnospiraceae</taxon>
        <taxon>Roseburia</taxon>
    </lineage>
</organism>
<sequence>MQTHEDIKRARRPERPAQVTAKKETVLSPEPVHNFKDHREIIARKRRKANRRREVFLARLAAGAALVLVVTVTVSLVSCSKKKEPVNAPAAETTETPQETTLIIQDETQPDGYYFAYLTEDGEPHAVNMEELARSWASETGFELRYELTDAERYEVAQIVTAEAEGEPLAGKIAICQCILQACEDDGIRPAEAAARYSYSKKRPEPSTEAMQAVRYVFDFGMIASTEPIKYFYNPDLVASKFHESQRYIMTINNHRFYAEKEE</sequence>
<name>C7G6P4_9FIRM</name>
<gene>
    <name evidence="4" type="ORF">RIL182_01023</name>
    <name evidence="3" type="ORF">ROSINTL182_05559</name>
</gene>
<evidence type="ECO:0000313" key="5">
    <source>
        <dbReference type="Proteomes" id="UP000004828"/>
    </source>
</evidence>
<dbReference type="RefSeq" id="WP_006855696.1">
    <property type="nucleotide sequence ID" value="NZ_GG692714.1"/>
</dbReference>
<protein>
    <submittedName>
        <fullName evidence="4">Cell wall hydrolase</fullName>
    </submittedName>
</protein>
<feature type="region of interest" description="Disordered" evidence="1">
    <location>
        <begin position="1"/>
        <end position="23"/>
    </location>
</feature>
<keyword evidence="2" id="KW-0812">Transmembrane</keyword>
<evidence type="ECO:0000313" key="4">
    <source>
        <dbReference type="EMBL" id="VCV21153.1"/>
    </source>
</evidence>